<evidence type="ECO:0000256" key="3">
    <source>
        <dbReference type="ARBA" id="ARBA00022741"/>
    </source>
</evidence>
<evidence type="ECO:0000256" key="2">
    <source>
        <dbReference type="ARBA" id="ARBA00022533"/>
    </source>
</evidence>
<dbReference type="AlphaFoldDB" id="A0A2M6P139"/>
<evidence type="ECO:0000313" key="13">
    <source>
        <dbReference type="Proteomes" id="UP000228528"/>
    </source>
</evidence>
<dbReference type="Gene3D" id="3.20.70.20">
    <property type="match status" value="1"/>
</dbReference>
<feature type="domain" description="ATP-cone" evidence="11">
    <location>
        <begin position="8"/>
        <end position="104"/>
    </location>
</feature>
<dbReference type="InterPro" id="IPR013346">
    <property type="entry name" value="NrdE_NrdA_C"/>
</dbReference>
<feature type="domain" description="ATP-cone" evidence="11">
    <location>
        <begin position="120"/>
        <end position="210"/>
    </location>
</feature>
<dbReference type="PRINTS" id="PR01183">
    <property type="entry name" value="RIBORDTASEM1"/>
</dbReference>
<dbReference type="GO" id="GO:0004748">
    <property type="term" value="F:ribonucleoside-diphosphate reductase activity, thioredoxin disulfide as acceptor"/>
    <property type="evidence" value="ECO:0007669"/>
    <property type="project" value="UniProtKB-EC"/>
</dbReference>
<dbReference type="SUPFAM" id="SSF48168">
    <property type="entry name" value="R1 subunit of ribonucleotide reductase, N-terminal domain"/>
    <property type="match status" value="1"/>
</dbReference>
<organism evidence="12 13">
    <name type="scientific">Candidatus Magasanikbacteria bacterium CG10_big_fil_rev_8_21_14_0_10_38_6</name>
    <dbReference type="NCBI Taxonomy" id="1974647"/>
    <lineage>
        <taxon>Bacteria</taxon>
        <taxon>Candidatus Magasanikiibacteriota</taxon>
    </lineage>
</organism>
<keyword evidence="6 10" id="KW-0215">Deoxyribonucleotide synthesis</keyword>
<dbReference type="EC" id="1.17.4.1" evidence="10"/>
<protein>
    <recommendedName>
        <fullName evidence="10">Ribonucleoside-diphosphate reductase</fullName>
        <ecNumber evidence="10">1.17.4.1</ecNumber>
    </recommendedName>
</protein>
<proteinExistence type="inferred from homology"/>
<comment type="function">
    <text evidence="7 10">Provides the precursors necessary for DNA synthesis. Catalyzes the biosynthesis of deoxyribonucleotides from the corresponding ribonucleotides.</text>
</comment>
<keyword evidence="2" id="KW-0021">Allosteric enzyme</keyword>
<sequence length="925" mass="106360">MSPTTLIQNIRKRNGNIVPFKRENIEHVIKKAFIQVHGKADEIKISDMAQHVTTHLENIVKKTKEEVPNVEQVQNIVESVLMEEGFFDVAKEYIIYRYEHQKIREQKKQETIEKIEREGLYITKRSGEKQLFSEQKLKTYLTRFITGYEQIIHVDDLVKQCRKELYENIESKGISTSLALTTRSYIEKDPAYAKVAARIITDILYKDVIGEKFDYNNLETLYREAFTKYIVKGVRLGRLDPRMLVFPLEELAQKLVIERDDLFEYIGIQTLCDRYFVRDPKDGKLLETPQFFFMRIAMGHALLEDDDTRAEWTHKFYEISSTLRYMSSTPTLFHAGLTTPQLSSCYLTTVNDDLSHIFKCFGDNAQLSKWSGGLGNDWTNLRGTGAHIKTTAVESQGVIPFLKIANDVTVAINRSGKRRGATCAYLETWHIDIEDFLELKRNTGDERRRTHDMNTANWIPDLFMKRVREDGDWTLFSPNETPDLHHIYGEAFQMQYELYEKRAKEGKIRLYKTIKAKDLWRKMISMLFETGHPWMTWKDPCNVRSPQDHAGVVHSSNLCTEITLNTSAEETAVCNLGSLNMDKLVRDGKLDEGIVRETVAIAMRMLDNVIDINFYPTPEGKISNVRHRPVGLGVRGFQDALYMLDINFTSEECVTFADESMEMIAYYAYLSSSKLAEERGAYQSFRSSKWDRGIMPLDTLDLLEKERGEKIHVNRQHKYNWDVVKDSIKKNGMRNSNCIAVAPNASTATLCDCFPTVEPIYKNLYVKSNMSGEFTVINKFLVNDLKQLGLWNEEMLTQLKYNDGSIQDIAGIPDKLKEKYKEVFEIGPQWLIKAAAHRGKWIDQSQSLNLFYQGTSGKDLSDIYFYAWSLGLKTTYYLRTMAASQVEKSTIGLSLDADSVQAQAASSTAVKACKINDPTCETCES</sequence>
<dbReference type="NCBIfam" id="TIGR02506">
    <property type="entry name" value="NrdE_NrdA"/>
    <property type="match status" value="1"/>
</dbReference>
<dbReference type="SUPFAM" id="SSF51998">
    <property type="entry name" value="PFL-like glycyl radical enzymes"/>
    <property type="match status" value="1"/>
</dbReference>
<evidence type="ECO:0000256" key="7">
    <source>
        <dbReference type="ARBA" id="ARBA00024942"/>
    </source>
</evidence>
<dbReference type="EMBL" id="PFBW01000104">
    <property type="protein sequence ID" value="PIR77453.1"/>
    <property type="molecule type" value="Genomic_DNA"/>
</dbReference>
<dbReference type="InterPro" id="IPR039718">
    <property type="entry name" value="Rrm1"/>
</dbReference>
<gene>
    <name evidence="12" type="ORF">COU30_02385</name>
</gene>
<dbReference type="GO" id="GO:0005524">
    <property type="term" value="F:ATP binding"/>
    <property type="evidence" value="ECO:0007669"/>
    <property type="project" value="UniProtKB-UniRule"/>
</dbReference>
<evidence type="ECO:0000256" key="1">
    <source>
        <dbReference type="ARBA" id="ARBA00010406"/>
    </source>
</evidence>
<keyword evidence="4 9" id="KW-0067">ATP-binding</keyword>
<dbReference type="Pfam" id="PF02867">
    <property type="entry name" value="Ribonuc_red_lgC"/>
    <property type="match status" value="1"/>
</dbReference>
<dbReference type="Pfam" id="PF00317">
    <property type="entry name" value="Ribonuc_red_lgN"/>
    <property type="match status" value="1"/>
</dbReference>
<evidence type="ECO:0000313" key="12">
    <source>
        <dbReference type="EMBL" id="PIR77453.1"/>
    </source>
</evidence>
<dbReference type="CDD" id="cd01679">
    <property type="entry name" value="RNR_I"/>
    <property type="match status" value="1"/>
</dbReference>
<keyword evidence="3 9" id="KW-0547">Nucleotide-binding</keyword>
<dbReference type="Proteomes" id="UP000228528">
    <property type="component" value="Unassembled WGS sequence"/>
</dbReference>
<keyword evidence="5 10" id="KW-0560">Oxidoreductase</keyword>
<dbReference type="FunFam" id="3.20.70.20:FF:000009">
    <property type="entry name" value="Ribonucleoside-diphosphate reductase"/>
    <property type="match status" value="1"/>
</dbReference>
<name>A0A2M6P139_9BACT</name>
<dbReference type="InterPro" id="IPR008926">
    <property type="entry name" value="RNR_R1-su_N"/>
</dbReference>
<evidence type="ECO:0000256" key="8">
    <source>
        <dbReference type="ARBA" id="ARBA00047754"/>
    </source>
</evidence>
<comment type="caution">
    <text evidence="12">The sequence shown here is derived from an EMBL/GenBank/DDBJ whole genome shotgun (WGS) entry which is preliminary data.</text>
</comment>
<comment type="similarity">
    <text evidence="1 10">Belongs to the ribonucleoside diphosphate reductase large chain family.</text>
</comment>
<dbReference type="PROSITE" id="PS51161">
    <property type="entry name" value="ATP_CONE"/>
    <property type="match status" value="2"/>
</dbReference>
<evidence type="ECO:0000256" key="6">
    <source>
        <dbReference type="ARBA" id="ARBA00023116"/>
    </source>
</evidence>
<evidence type="ECO:0000259" key="11">
    <source>
        <dbReference type="PROSITE" id="PS51161"/>
    </source>
</evidence>
<evidence type="ECO:0000256" key="5">
    <source>
        <dbReference type="ARBA" id="ARBA00023002"/>
    </source>
</evidence>
<comment type="catalytic activity">
    <reaction evidence="8 10">
        <text>a 2'-deoxyribonucleoside 5'-diphosphate + [thioredoxin]-disulfide + H2O = a ribonucleoside 5'-diphosphate + [thioredoxin]-dithiol</text>
        <dbReference type="Rhea" id="RHEA:23252"/>
        <dbReference type="Rhea" id="RHEA-COMP:10698"/>
        <dbReference type="Rhea" id="RHEA-COMP:10700"/>
        <dbReference type="ChEBI" id="CHEBI:15377"/>
        <dbReference type="ChEBI" id="CHEBI:29950"/>
        <dbReference type="ChEBI" id="CHEBI:50058"/>
        <dbReference type="ChEBI" id="CHEBI:57930"/>
        <dbReference type="ChEBI" id="CHEBI:73316"/>
        <dbReference type="EC" id="1.17.4.1"/>
    </reaction>
</comment>
<dbReference type="GO" id="GO:0005971">
    <property type="term" value="C:ribonucleoside-diphosphate reductase complex"/>
    <property type="evidence" value="ECO:0007669"/>
    <property type="project" value="TreeGrafter"/>
</dbReference>
<dbReference type="InterPro" id="IPR005144">
    <property type="entry name" value="ATP-cone_dom"/>
</dbReference>
<evidence type="ECO:0000256" key="9">
    <source>
        <dbReference type="PROSITE-ProRule" id="PRU00492"/>
    </source>
</evidence>
<dbReference type="GO" id="GO:0009263">
    <property type="term" value="P:deoxyribonucleotide biosynthetic process"/>
    <property type="evidence" value="ECO:0007669"/>
    <property type="project" value="UniProtKB-KW"/>
</dbReference>
<accession>A0A2M6P139</accession>
<dbReference type="Pfam" id="PF03477">
    <property type="entry name" value="ATP-cone"/>
    <property type="match status" value="1"/>
</dbReference>
<dbReference type="InterPro" id="IPR000788">
    <property type="entry name" value="RNR_lg_C"/>
</dbReference>
<dbReference type="NCBIfam" id="NF005544">
    <property type="entry name" value="PRK07207.1"/>
    <property type="match status" value="1"/>
</dbReference>
<evidence type="ECO:0000256" key="4">
    <source>
        <dbReference type="ARBA" id="ARBA00022840"/>
    </source>
</evidence>
<dbReference type="InterPro" id="IPR013509">
    <property type="entry name" value="RNR_lsu_N"/>
</dbReference>
<dbReference type="PROSITE" id="PS00089">
    <property type="entry name" value="RIBORED_LARGE"/>
    <property type="match status" value="1"/>
</dbReference>
<dbReference type="PANTHER" id="PTHR11573:SF6">
    <property type="entry name" value="RIBONUCLEOSIDE-DIPHOSPHATE REDUCTASE LARGE SUBUNIT"/>
    <property type="match status" value="1"/>
</dbReference>
<reference evidence="13" key="1">
    <citation type="submission" date="2017-09" db="EMBL/GenBank/DDBJ databases">
        <title>Depth-based differentiation of microbial function through sediment-hosted aquifers and enrichment of novel symbionts in the deep terrestrial subsurface.</title>
        <authorList>
            <person name="Probst A.J."/>
            <person name="Ladd B."/>
            <person name="Jarett J.K."/>
            <person name="Geller-Mcgrath D.E."/>
            <person name="Sieber C.M.K."/>
            <person name="Emerson J.B."/>
            <person name="Anantharaman K."/>
            <person name="Thomas B.C."/>
            <person name="Malmstrom R."/>
            <person name="Stieglmeier M."/>
            <person name="Klingl A."/>
            <person name="Woyke T."/>
            <person name="Ryan C.M."/>
            <person name="Banfield J.F."/>
        </authorList>
    </citation>
    <scope>NUCLEOTIDE SEQUENCE [LARGE SCALE GENOMIC DNA]</scope>
</reference>
<evidence type="ECO:0000256" key="10">
    <source>
        <dbReference type="RuleBase" id="RU003410"/>
    </source>
</evidence>
<dbReference type="PANTHER" id="PTHR11573">
    <property type="entry name" value="RIBONUCLEOSIDE-DIPHOSPHATE REDUCTASE LARGE CHAIN"/>
    <property type="match status" value="1"/>
</dbReference>
<dbReference type="UniPathway" id="UPA00326"/>